<sequence length="306" mass="33316">MFSGVLTHAVAVLAAAKLVFALQDVVIKEMSQTYAVHQIIVIRSVSAFPVLLGLVLFTHKSLALNSPRKLLLLLRGVLMAGAFLFFYLALSAMPLTTVTVLFFTAPFFIMVFSIPVLGERVEPSRWLAVIVGFVGVVVVIRPDTASFGIESTLPVIAAVLYAACQVLARRVATQESAAVMTFYANVAFLAFGIVLALALEFIKPDPAAGVFVQFLLRAWSMPDPIDLLFLVLTGVSMGIGFALSTQAYRVMEAHRLAPFEYIMLLWVVLLSYLAWSELPDVNTMVGSLIIIGSGLYVLRRSPSIID</sequence>
<keyword evidence="1" id="KW-1133">Transmembrane helix</keyword>
<evidence type="ECO:0000259" key="2">
    <source>
        <dbReference type="Pfam" id="PF00892"/>
    </source>
</evidence>
<keyword evidence="1" id="KW-0472">Membrane</keyword>
<feature type="transmembrane region" description="Helical" evidence="1">
    <location>
        <begin position="147"/>
        <end position="168"/>
    </location>
</feature>
<feature type="transmembrane region" description="Helical" evidence="1">
    <location>
        <begin position="124"/>
        <end position="141"/>
    </location>
</feature>
<feature type="transmembrane region" description="Helical" evidence="1">
    <location>
        <begin position="95"/>
        <end position="117"/>
    </location>
</feature>
<feature type="domain" description="EamA" evidence="2">
    <location>
        <begin position="155"/>
        <end position="294"/>
    </location>
</feature>
<reference evidence="3" key="1">
    <citation type="submission" date="2015-10" db="EMBL/GenBank/DDBJ databases">
        <authorList>
            <person name="Gilbert D.G."/>
        </authorList>
    </citation>
    <scope>NUCLEOTIDE SEQUENCE</scope>
</reference>
<keyword evidence="1" id="KW-0812">Transmembrane</keyword>
<feature type="transmembrane region" description="Helical" evidence="1">
    <location>
        <begin position="225"/>
        <end position="244"/>
    </location>
</feature>
<feature type="domain" description="EamA" evidence="2">
    <location>
        <begin position="11"/>
        <end position="140"/>
    </location>
</feature>
<dbReference type="PANTHER" id="PTHR22911:SF103">
    <property type="entry name" value="BLR2811 PROTEIN"/>
    <property type="match status" value="1"/>
</dbReference>
<dbReference type="Pfam" id="PF00892">
    <property type="entry name" value="EamA"/>
    <property type="match status" value="2"/>
</dbReference>
<gene>
    <name evidence="3" type="ORF">MGWOODY_XGa427</name>
</gene>
<feature type="transmembrane region" description="Helical" evidence="1">
    <location>
        <begin position="281"/>
        <end position="298"/>
    </location>
</feature>
<dbReference type="EMBL" id="CZRL01000124">
    <property type="protein sequence ID" value="CUS55208.1"/>
    <property type="molecule type" value="Genomic_DNA"/>
</dbReference>
<dbReference type="PANTHER" id="PTHR22911">
    <property type="entry name" value="ACYL-MALONYL CONDENSING ENZYME-RELATED"/>
    <property type="match status" value="1"/>
</dbReference>
<dbReference type="Gene3D" id="1.10.3730.20">
    <property type="match status" value="1"/>
</dbReference>
<dbReference type="InterPro" id="IPR037185">
    <property type="entry name" value="EmrE-like"/>
</dbReference>
<evidence type="ECO:0000313" key="3">
    <source>
        <dbReference type="EMBL" id="CUS55208.1"/>
    </source>
</evidence>
<dbReference type="InterPro" id="IPR000620">
    <property type="entry name" value="EamA_dom"/>
</dbReference>
<name>A0A160TWJ1_9ZZZZ</name>
<protein>
    <submittedName>
        <fullName evidence="3">Integral membrane protein</fullName>
    </submittedName>
</protein>
<feature type="transmembrane region" description="Helical" evidence="1">
    <location>
        <begin position="180"/>
        <end position="202"/>
    </location>
</feature>
<feature type="transmembrane region" description="Helical" evidence="1">
    <location>
        <begin position="70"/>
        <end position="89"/>
    </location>
</feature>
<dbReference type="GO" id="GO:0016020">
    <property type="term" value="C:membrane"/>
    <property type="evidence" value="ECO:0007669"/>
    <property type="project" value="InterPro"/>
</dbReference>
<organism evidence="3">
    <name type="scientific">hydrothermal vent metagenome</name>
    <dbReference type="NCBI Taxonomy" id="652676"/>
    <lineage>
        <taxon>unclassified sequences</taxon>
        <taxon>metagenomes</taxon>
        <taxon>ecological metagenomes</taxon>
    </lineage>
</organism>
<feature type="transmembrane region" description="Helical" evidence="1">
    <location>
        <begin position="37"/>
        <end position="58"/>
    </location>
</feature>
<dbReference type="SUPFAM" id="SSF103481">
    <property type="entry name" value="Multidrug resistance efflux transporter EmrE"/>
    <property type="match status" value="2"/>
</dbReference>
<dbReference type="AlphaFoldDB" id="A0A160TWJ1"/>
<feature type="transmembrane region" description="Helical" evidence="1">
    <location>
        <begin position="256"/>
        <end position="275"/>
    </location>
</feature>
<accession>A0A160TWJ1</accession>
<evidence type="ECO:0000256" key="1">
    <source>
        <dbReference type="SAM" id="Phobius"/>
    </source>
</evidence>
<proteinExistence type="predicted"/>